<reference evidence="1 2" key="1">
    <citation type="submission" date="2018-06" db="EMBL/GenBank/DDBJ databases">
        <title>Genomic Encyclopedia of Type Strains, Phase IV (KMG-IV): sequencing the most valuable type-strain genomes for metagenomic binning, comparative biology and taxonomic classification.</title>
        <authorList>
            <person name="Goeker M."/>
        </authorList>
    </citation>
    <scope>NUCLEOTIDE SEQUENCE [LARGE SCALE GENOMIC DNA]</scope>
    <source>
        <strain evidence="1 2">DSM 25619</strain>
    </source>
</reference>
<dbReference type="EMBL" id="QNRH01000004">
    <property type="protein sequence ID" value="RBO95161.1"/>
    <property type="molecule type" value="Genomic_DNA"/>
</dbReference>
<organism evidence="1 2">
    <name type="scientific">Pseudochrobactrum asaccharolyticum</name>
    <dbReference type="NCBI Taxonomy" id="354351"/>
    <lineage>
        <taxon>Bacteria</taxon>
        <taxon>Pseudomonadati</taxon>
        <taxon>Pseudomonadota</taxon>
        <taxon>Alphaproteobacteria</taxon>
        <taxon>Hyphomicrobiales</taxon>
        <taxon>Brucellaceae</taxon>
        <taxon>Pseudochrobactrum</taxon>
    </lineage>
</organism>
<evidence type="ECO:0000313" key="2">
    <source>
        <dbReference type="Proteomes" id="UP000252893"/>
    </source>
</evidence>
<proteinExistence type="predicted"/>
<keyword evidence="2" id="KW-1185">Reference proteome</keyword>
<gene>
    <name evidence="1" type="ORF">DFR47_104530</name>
</gene>
<name>A0A366DYH9_9HYPH</name>
<comment type="caution">
    <text evidence="1">The sequence shown here is derived from an EMBL/GenBank/DDBJ whole genome shotgun (WGS) entry which is preliminary data.</text>
</comment>
<protein>
    <submittedName>
        <fullName evidence="1">Uncharacterized protein</fullName>
    </submittedName>
</protein>
<dbReference type="AlphaFoldDB" id="A0A366DYH9"/>
<sequence length="35" mass="4028">MFLSQKHHAWVVYDFADFKSYTGRADVFAEKGFAG</sequence>
<evidence type="ECO:0000313" key="1">
    <source>
        <dbReference type="EMBL" id="RBO95161.1"/>
    </source>
</evidence>
<dbReference type="Proteomes" id="UP000252893">
    <property type="component" value="Unassembled WGS sequence"/>
</dbReference>
<accession>A0A366DYH9</accession>